<dbReference type="GO" id="GO:0016831">
    <property type="term" value="F:carboxy-lyase activity"/>
    <property type="evidence" value="ECO:0007669"/>
    <property type="project" value="UniProtKB-KW"/>
</dbReference>
<accession>A0A8J3DXP2</accession>
<gene>
    <name evidence="5" type="ORF">GCM10007276_31230</name>
</gene>
<dbReference type="SUPFAM" id="SSF52518">
    <property type="entry name" value="Thiamin diphosphate-binding fold (THDP-binding)"/>
    <property type="match status" value="1"/>
</dbReference>
<dbReference type="InterPro" id="IPR011766">
    <property type="entry name" value="TPP_enzyme_TPP-bd"/>
</dbReference>
<dbReference type="InterPro" id="IPR051818">
    <property type="entry name" value="TPP_dependent_decarboxylase"/>
</dbReference>
<dbReference type="PANTHER" id="PTHR42818:SF1">
    <property type="entry name" value="SULFOPYRUVATE DECARBOXYLASE"/>
    <property type="match status" value="1"/>
</dbReference>
<evidence type="ECO:0000256" key="1">
    <source>
        <dbReference type="ARBA" id="ARBA00022793"/>
    </source>
</evidence>
<evidence type="ECO:0000313" key="5">
    <source>
        <dbReference type="EMBL" id="GGE51915.1"/>
    </source>
</evidence>
<dbReference type="RefSeq" id="WP_188410757.1">
    <property type="nucleotide sequence ID" value="NZ_BMCP01000005.1"/>
</dbReference>
<evidence type="ECO:0000313" key="6">
    <source>
        <dbReference type="Proteomes" id="UP000602745"/>
    </source>
</evidence>
<feature type="domain" description="Thiamine pyrophosphate enzyme TPP-binding" evidence="4">
    <location>
        <begin position="45"/>
        <end position="166"/>
    </location>
</feature>
<keyword evidence="1" id="KW-0210">Decarboxylase</keyword>
<keyword evidence="6" id="KW-1185">Reference proteome</keyword>
<comment type="caution">
    <text evidence="5">The sequence shown here is derived from an EMBL/GenBank/DDBJ whole genome shotgun (WGS) entry which is preliminary data.</text>
</comment>
<dbReference type="AlphaFoldDB" id="A0A8J3DXP2"/>
<sequence>MNQQAEKQNTLLDRRQAVPAIVGRHEDFLIIVGLAGAAQDIAHLTREAPHTYILAGAMGGAAMMGLGLALTQPRRQVLVVTGDGELLMGLGSLATIGAVRPSNLSILCVDNAHYGETGNQKTHTAEGIDLAGVARSCCFTNVMEATAAEHLSEGERILRQKGPNFVSLKVHDGQSQRHARNLDAIDRKIIFRRALLGEAAR</sequence>
<dbReference type="GO" id="GO:0030976">
    <property type="term" value="F:thiamine pyrophosphate binding"/>
    <property type="evidence" value="ECO:0007669"/>
    <property type="project" value="InterPro"/>
</dbReference>
<evidence type="ECO:0000256" key="2">
    <source>
        <dbReference type="ARBA" id="ARBA00023239"/>
    </source>
</evidence>
<dbReference type="Proteomes" id="UP000602745">
    <property type="component" value="Unassembled WGS sequence"/>
</dbReference>
<dbReference type="Gene3D" id="3.40.50.970">
    <property type="match status" value="1"/>
</dbReference>
<feature type="transmembrane region" description="Helical" evidence="3">
    <location>
        <begin position="52"/>
        <end position="70"/>
    </location>
</feature>
<reference evidence="5" key="2">
    <citation type="submission" date="2020-09" db="EMBL/GenBank/DDBJ databases">
        <authorList>
            <person name="Sun Q."/>
            <person name="Sedlacek I."/>
        </authorList>
    </citation>
    <scope>NUCLEOTIDE SEQUENCE</scope>
    <source>
        <strain evidence="5">CCM 7684</strain>
    </source>
</reference>
<dbReference type="InterPro" id="IPR029061">
    <property type="entry name" value="THDP-binding"/>
</dbReference>
<keyword evidence="3" id="KW-1133">Transmembrane helix</keyword>
<dbReference type="PANTHER" id="PTHR42818">
    <property type="entry name" value="SULFOPYRUVATE DECARBOXYLASE SUBUNIT ALPHA"/>
    <property type="match status" value="1"/>
</dbReference>
<name>A0A8J3DXP2_9RHOB</name>
<dbReference type="GO" id="GO:0044281">
    <property type="term" value="P:small molecule metabolic process"/>
    <property type="evidence" value="ECO:0007669"/>
    <property type="project" value="UniProtKB-ARBA"/>
</dbReference>
<evidence type="ECO:0000256" key="3">
    <source>
        <dbReference type="SAM" id="Phobius"/>
    </source>
</evidence>
<proteinExistence type="predicted"/>
<dbReference type="Pfam" id="PF02775">
    <property type="entry name" value="TPP_enzyme_C"/>
    <property type="match status" value="1"/>
</dbReference>
<organism evidence="5 6">
    <name type="scientific">Agaricicola taiwanensis</name>
    <dbReference type="NCBI Taxonomy" id="591372"/>
    <lineage>
        <taxon>Bacteria</taxon>
        <taxon>Pseudomonadati</taxon>
        <taxon>Pseudomonadota</taxon>
        <taxon>Alphaproteobacteria</taxon>
        <taxon>Rhodobacterales</taxon>
        <taxon>Paracoccaceae</taxon>
        <taxon>Agaricicola</taxon>
    </lineage>
</organism>
<evidence type="ECO:0000259" key="4">
    <source>
        <dbReference type="Pfam" id="PF02775"/>
    </source>
</evidence>
<keyword evidence="3" id="KW-0812">Transmembrane</keyword>
<keyword evidence="3" id="KW-0472">Membrane</keyword>
<reference evidence="5" key="1">
    <citation type="journal article" date="2014" name="Int. J. Syst. Evol. Microbiol.">
        <title>Complete genome sequence of Corynebacterium casei LMG S-19264T (=DSM 44701T), isolated from a smear-ripened cheese.</title>
        <authorList>
            <consortium name="US DOE Joint Genome Institute (JGI-PGF)"/>
            <person name="Walter F."/>
            <person name="Albersmeier A."/>
            <person name="Kalinowski J."/>
            <person name="Ruckert C."/>
        </authorList>
    </citation>
    <scope>NUCLEOTIDE SEQUENCE</scope>
    <source>
        <strain evidence="5">CCM 7684</strain>
    </source>
</reference>
<protein>
    <submittedName>
        <fullName evidence="5">Aldehyde dehydrogenase</fullName>
    </submittedName>
</protein>
<keyword evidence="2" id="KW-0456">Lyase</keyword>
<dbReference type="EMBL" id="BMCP01000005">
    <property type="protein sequence ID" value="GGE51915.1"/>
    <property type="molecule type" value="Genomic_DNA"/>
</dbReference>